<protein>
    <recommendedName>
        <fullName evidence="1">1-alkyl-2-acetylglycerophosphocholine esterase</fullName>
        <ecNumber evidence="1">3.1.1.47</ecNumber>
    </recommendedName>
</protein>
<dbReference type="RefSeq" id="XP_066662286.1">
    <property type="nucleotide sequence ID" value="XM_066816594.1"/>
</dbReference>
<dbReference type="Proteomes" id="UP001433268">
    <property type="component" value="Unassembled WGS sequence"/>
</dbReference>
<dbReference type="SUPFAM" id="SSF53474">
    <property type="entry name" value="alpha/beta-Hydrolases"/>
    <property type="match status" value="1"/>
</dbReference>
<gene>
    <name evidence="6" type="ORF">PG997_012280</name>
</gene>
<dbReference type="PANTHER" id="PTHR10272">
    <property type="entry name" value="PLATELET-ACTIVATING FACTOR ACETYLHYDROLASE"/>
    <property type="match status" value="1"/>
</dbReference>
<evidence type="ECO:0000256" key="5">
    <source>
        <dbReference type="SAM" id="MobiDB-lite"/>
    </source>
</evidence>
<keyword evidence="3" id="KW-0442">Lipid degradation</keyword>
<evidence type="ECO:0000256" key="1">
    <source>
        <dbReference type="ARBA" id="ARBA00013201"/>
    </source>
</evidence>
<feature type="compositionally biased region" description="Low complexity" evidence="5">
    <location>
        <begin position="82"/>
        <end position="95"/>
    </location>
</feature>
<organism evidence="6 7">
    <name type="scientific">Apiospora hydei</name>
    <dbReference type="NCBI Taxonomy" id="1337664"/>
    <lineage>
        <taxon>Eukaryota</taxon>
        <taxon>Fungi</taxon>
        <taxon>Dikarya</taxon>
        <taxon>Ascomycota</taxon>
        <taxon>Pezizomycotina</taxon>
        <taxon>Sordariomycetes</taxon>
        <taxon>Xylariomycetidae</taxon>
        <taxon>Amphisphaeriales</taxon>
        <taxon>Apiosporaceae</taxon>
        <taxon>Apiospora</taxon>
    </lineage>
</organism>
<feature type="non-terminal residue" evidence="6">
    <location>
        <position position="1"/>
    </location>
</feature>
<keyword evidence="2" id="KW-0378">Hydrolase</keyword>
<evidence type="ECO:0000313" key="7">
    <source>
        <dbReference type="Proteomes" id="UP001433268"/>
    </source>
</evidence>
<evidence type="ECO:0000256" key="2">
    <source>
        <dbReference type="ARBA" id="ARBA00022801"/>
    </source>
</evidence>
<sequence>TLTEDTYGKPAFPVVVFSRGLGGSRICYSAVFGELASNGLIVVAMEHHDGSAARSCVNILPSSKLTDGNRIDNTEPRTHYENNAQDNAPQNANGADTELRNAQIVMRMAEIEEAISVLSQMNCG</sequence>
<name>A0ABR1V2W4_9PEZI</name>
<dbReference type="EC" id="3.1.1.47" evidence="1"/>
<evidence type="ECO:0000256" key="4">
    <source>
        <dbReference type="ARBA" id="ARBA00023098"/>
    </source>
</evidence>
<comment type="caution">
    <text evidence="6">The sequence shown here is derived from an EMBL/GenBank/DDBJ whole genome shotgun (WGS) entry which is preliminary data.</text>
</comment>
<dbReference type="Gene3D" id="3.40.50.1820">
    <property type="entry name" value="alpha/beta hydrolase"/>
    <property type="match status" value="1"/>
</dbReference>
<dbReference type="InterPro" id="IPR029058">
    <property type="entry name" value="AB_hydrolase_fold"/>
</dbReference>
<dbReference type="PANTHER" id="PTHR10272:SF0">
    <property type="entry name" value="PLATELET-ACTIVATING FACTOR ACETYLHYDROLASE"/>
    <property type="match status" value="1"/>
</dbReference>
<dbReference type="Pfam" id="PF03403">
    <property type="entry name" value="PAF-AH_p_II"/>
    <property type="match status" value="1"/>
</dbReference>
<dbReference type="EMBL" id="JAQQWN010000009">
    <property type="protein sequence ID" value="KAK8065533.1"/>
    <property type="molecule type" value="Genomic_DNA"/>
</dbReference>
<feature type="compositionally biased region" description="Basic and acidic residues" evidence="5">
    <location>
        <begin position="67"/>
        <end position="80"/>
    </location>
</feature>
<reference evidence="6 7" key="1">
    <citation type="submission" date="2023-01" db="EMBL/GenBank/DDBJ databases">
        <title>Analysis of 21 Apiospora genomes using comparative genomics revels a genus with tremendous synthesis potential of carbohydrate active enzymes and secondary metabolites.</title>
        <authorList>
            <person name="Sorensen T."/>
        </authorList>
    </citation>
    <scope>NUCLEOTIDE SEQUENCE [LARGE SCALE GENOMIC DNA]</scope>
    <source>
        <strain evidence="6 7">CBS 114990</strain>
    </source>
</reference>
<keyword evidence="4" id="KW-0443">Lipid metabolism</keyword>
<accession>A0ABR1V2W4</accession>
<feature type="region of interest" description="Disordered" evidence="5">
    <location>
        <begin position="67"/>
        <end position="95"/>
    </location>
</feature>
<keyword evidence="7" id="KW-1185">Reference proteome</keyword>
<evidence type="ECO:0000256" key="3">
    <source>
        <dbReference type="ARBA" id="ARBA00022963"/>
    </source>
</evidence>
<dbReference type="GeneID" id="92049654"/>
<proteinExistence type="predicted"/>
<evidence type="ECO:0000313" key="6">
    <source>
        <dbReference type="EMBL" id="KAK8065533.1"/>
    </source>
</evidence>